<dbReference type="EMBL" id="KN847538">
    <property type="protein sequence ID" value="KIW05299.1"/>
    <property type="molecule type" value="Genomic_DNA"/>
</dbReference>
<evidence type="ECO:0008006" key="3">
    <source>
        <dbReference type="Google" id="ProtNLM"/>
    </source>
</evidence>
<dbReference type="InterPro" id="IPR011008">
    <property type="entry name" value="Dimeric_a/b-barrel"/>
</dbReference>
<dbReference type="InParanoid" id="A0A0D2B1U7"/>
<dbReference type="SUPFAM" id="SSF54909">
    <property type="entry name" value="Dimeric alpha+beta barrel"/>
    <property type="match status" value="2"/>
</dbReference>
<dbReference type="PANTHER" id="PTHR40624:SF1">
    <property type="entry name" value="BIOSYNTHESIS MONOOXYGENASE, PUTATIVE (AFU_ORTHOLOGUE AFUA_1G12025)-RELATED"/>
    <property type="match status" value="1"/>
</dbReference>
<dbReference type="AlphaFoldDB" id="A0A0D2B1U7"/>
<dbReference type="HOGENOM" id="CLU_109937_0_0_1"/>
<dbReference type="GeneID" id="27311797"/>
<dbReference type="OrthoDB" id="4520428at2759"/>
<gene>
    <name evidence="1" type="ORF">PV09_03824</name>
</gene>
<reference evidence="1 2" key="1">
    <citation type="submission" date="2015-01" db="EMBL/GenBank/DDBJ databases">
        <title>The Genome Sequence of Ochroconis gallopava CBS43764.</title>
        <authorList>
            <consortium name="The Broad Institute Genomics Platform"/>
            <person name="Cuomo C."/>
            <person name="de Hoog S."/>
            <person name="Gorbushina A."/>
            <person name="Stielow B."/>
            <person name="Teixiera M."/>
            <person name="Abouelleil A."/>
            <person name="Chapman S.B."/>
            <person name="Priest M."/>
            <person name="Young S.K."/>
            <person name="Wortman J."/>
            <person name="Nusbaum C."/>
            <person name="Birren B."/>
        </authorList>
    </citation>
    <scope>NUCLEOTIDE SEQUENCE [LARGE SCALE GENOMIC DNA]</scope>
    <source>
        <strain evidence="1 2">CBS 43764</strain>
    </source>
</reference>
<sequence>MSPVLLFGILPAANEKARDEIIAGLGKIAEYAKEHDPETTKHATHVSVDPSDPLTVVAIEEYTSQAVCDAHNAWPPVLEFLEAWKADPGRLSGPPKIWHSNHAVASFTRDALVEAENPFVVLATLQYNSEEEMNDALSGWGPAVSATETSEQGTLSYAIGRDVEVQNRLTFVEVYEDKKYLEDVHMQSDILKKQMEAEKQRAPKMEIYMLKKVAGYLRK</sequence>
<name>A0A0D2B1U7_9PEZI</name>
<dbReference type="VEuPathDB" id="FungiDB:PV09_03824"/>
<dbReference type="PANTHER" id="PTHR40624">
    <property type="entry name" value="BIOSYNTHESIS MONOOXYGENASE, PUTATIVE (AFU_ORTHOLOGUE AFUA_1G12025)-RELATED"/>
    <property type="match status" value="1"/>
</dbReference>
<dbReference type="Proteomes" id="UP000053259">
    <property type="component" value="Unassembled WGS sequence"/>
</dbReference>
<dbReference type="Gene3D" id="3.30.70.100">
    <property type="match status" value="1"/>
</dbReference>
<evidence type="ECO:0000313" key="2">
    <source>
        <dbReference type="Proteomes" id="UP000053259"/>
    </source>
</evidence>
<accession>A0A0D2B1U7</accession>
<proteinExistence type="predicted"/>
<dbReference type="RefSeq" id="XP_016215168.1">
    <property type="nucleotide sequence ID" value="XM_016357079.1"/>
</dbReference>
<protein>
    <recommendedName>
        <fullName evidence="3">ABM domain-containing protein</fullName>
    </recommendedName>
</protein>
<organism evidence="1 2">
    <name type="scientific">Verruconis gallopava</name>
    <dbReference type="NCBI Taxonomy" id="253628"/>
    <lineage>
        <taxon>Eukaryota</taxon>
        <taxon>Fungi</taxon>
        <taxon>Dikarya</taxon>
        <taxon>Ascomycota</taxon>
        <taxon>Pezizomycotina</taxon>
        <taxon>Dothideomycetes</taxon>
        <taxon>Pleosporomycetidae</taxon>
        <taxon>Venturiales</taxon>
        <taxon>Sympoventuriaceae</taxon>
        <taxon>Verruconis</taxon>
    </lineage>
</organism>
<evidence type="ECO:0000313" key="1">
    <source>
        <dbReference type="EMBL" id="KIW05299.1"/>
    </source>
</evidence>
<keyword evidence="2" id="KW-1185">Reference proteome</keyword>